<dbReference type="InterPro" id="IPR001054">
    <property type="entry name" value="A/G_cyclase"/>
</dbReference>
<comment type="caution">
    <text evidence="7">The sequence shown here is derived from an EMBL/GenBank/DDBJ whole genome shotgun (WGS) entry which is preliminary data.</text>
</comment>
<dbReference type="PANTHER" id="PTHR45655">
    <property type="entry name" value="GUANYLATE CYCLASE SOLUBLE SUBUNIT BETA-2"/>
    <property type="match status" value="1"/>
</dbReference>
<evidence type="ECO:0000313" key="8">
    <source>
        <dbReference type="Proteomes" id="UP001461498"/>
    </source>
</evidence>
<dbReference type="Pfam" id="PF00211">
    <property type="entry name" value="Guanylate_cyc"/>
    <property type="match status" value="1"/>
</dbReference>
<dbReference type="InterPro" id="IPR011645">
    <property type="entry name" value="HNOB_dom_associated"/>
</dbReference>
<dbReference type="GO" id="GO:0019826">
    <property type="term" value="F:oxygen sensor activity"/>
    <property type="evidence" value="ECO:0007669"/>
    <property type="project" value="TreeGrafter"/>
</dbReference>
<sequence>MIFMDSWKMMVFLGTPLMPYLEYVSDIGLYMNDLSMHDFSRDLMLAGTQQSATLRLALEQEQEKTNKLEDSLAKLAEERRRTDQLLYQMIPESVADSLRKGLSPVHTCQKFHSVSILYSDVVKFTEICSKITANEVVSMLNGMYSIFDGLTEEHNVYKVETIGDAYTVVSGAPDHAPDHATRVAHLAFNMIKTIKSLHDPSTGSHLKIRIGMHSGAVVAGIVGEKMPRYCLFGETVTIASLMESTSQPMRIHITDALKSLLPHDFLTTPNLENLQYKLDIKRKIIYKHMTH</sequence>
<dbReference type="GO" id="GO:0004383">
    <property type="term" value="F:guanylate cyclase activity"/>
    <property type="evidence" value="ECO:0007669"/>
    <property type="project" value="UniProtKB-EC"/>
</dbReference>
<feature type="domain" description="Guanylate cyclase" evidence="6">
    <location>
        <begin position="115"/>
        <end position="243"/>
    </location>
</feature>
<protein>
    <recommendedName>
        <fullName evidence="1">guanylate cyclase</fullName>
        <ecNumber evidence="1">4.6.1.2</ecNumber>
    </recommendedName>
</protein>
<keyword evidence="8" id="KW-1185">Reference proteome</keyword>
<comment type="similarity">
    <text evidence="5">Belongs to the adenylyl cyclase class-4/guanylyl cyclase family.</text>
</comment>
<dbReference type="FunFam" id="3.30.70.1230:FF:000030">
    <property type="entry name" value="Si:ch211-215j19.12"/>
    <property type="match status" value="1"/>
</dbReference>
<evidence type="ECO:0000256" key="1">
    <source>
        <dbReference type="ARBA" id="ARBA00012202"/>
    </source>
</evidence>
<evidence type="ECO:0000256" key="5">
    <source>
        <dbReference type="RuleBase" id="RU000405"/>
    </source>
</evidence>
<dbReference type="InterPro" id="IPR029787">
    <property type="entry name" value="Nucleotide_cyclase"/>
</dbReference>
<dbReference type="Gene3D" id="3.30.70.1230">
    <property type="entry name" value="Nucleotide cyclase"/>
    <property type="match status" value="1"/>
</dbReference>
<dbReference type="Pfam" id="PF07701">
    <property type="entry name" value="HNOBA"/>
    <property type="match status" value="1"/>
</dbReference>
<dbReference type="GO" id="GO:0038060">
    <property type="term" value="P:nitric oxide-cGMP-mediated signaling"/>
    <property type="evidence" value="ECO:0007669"/>
    <property type="project" value="TreeGrafter"/>
</dbReference>
<proteinExistence type="inferred from homology"/>
<evidence type="ECO:0000256" key="2">
    <source>
        <dbReference type="ARBA" id="ARBA00022741"/>
    </source>
</evidence>
<dbReference type="SMART" id="SM00044">
    <property type="entry name" value="CYCc"/>
    <property type="match status" value="1"/>
</dbReference>
<name>A0AAW1CIS6_9HEMI</name>
<dbReference type="Proteomes" id="UP001461498">
    <property type="component" value="Unassembled WGS sequence"/>
</dbReference>
<dbReference type="CDD" id="cd07302">
    <property type="entry name" value="CHD"/>
    <property type="match status" value="1"/>
</dbReference>
<dbReference type="GO" id="GO:0070026">
    <property type="term" value="F:nitric oxide binding"/>
    <property type="evidence" value="ECO:0007669"/>
    <property type="project" value="TreeGrafter"/>
</dbReference>
<dbReference type="PANTHER" id="PTHR45655:SF10">
    <property type="entry name" value="SOLUBLE GUANYLATE CYCLASE 88E"/>
    <property type="match status" value="1"/>
</dbReference>
<dbReference type="Gene3D" id="6.10.250.780">
    <property type="match status" value="1"/>
</dbReference>
<dbReference type="InterPro" id="IPR018297">
    <property type="entry name" value="A/G_cyclase_CS"/>
</dbReference>
<gene>
    <name evidence="7" type="ORF">O3M35_004648</name>
</gene>
<accession>A0AAW1CIS6</accession>
<keyword evidence="4" id="KW-0141">cGMP biosynthesis</keyword>
<dbReference type="AlphaFoldDB" id="A0AAW1CIS6"/>
<keyword evidence="2" id="KW-0547">Nucleotide-binding</keyword>
<reference evidence="7 8" key="1">
    <citation type="submission" date="2022-12" db="EMBL/GenBank/DDBJ databases">
        <title>Chromosome-level genome assembly of true bugs.</title>
        <authorList>
            <person name="Ma L."/>
            <person name="Li H."/>
        </authorList>
    </citation>
    <scope>NUCLEOTIDE SEQUENCE [LARGE SCALE GENOMIC DNA]</scope>
    <source>
        <strain evidence="7">Lab_2022b</strain>
    </source>
</reference>
<dbReference type="GO" id="GO:0070482">
    <property type="term" value="P:response to oxygen levels"/>
    <property type="evidence" value="ECO:0007669"/>
    <property type="project" value="TreeGrafter"/>
</dbReference>
<dbReference type="GO" id="GO:0000166">
    <property type="term" value="F:nucleotide binding"/>
    <property type="evidence" value="ECO:0007669"/>
    <property type="project" value="UniProtKB-KW"/>
</dbReference>
<dbReference type="SUPFAM" id="SSF55073">
    <property type="entry name" value="Nucleotide cyclase"/>
    <property type="match status" value="1"/>
</dbReference>
<dbReference type="PROSITE" id="PS00452">
    <property type="entry name" value="GUANYLATE_CYCLASE_1"/>
    <property type="match status" value="1"/>
</dbReference>
<evidence type="ECO:0000256" key="3">
    <source>
        <dbReference type="ARBA" id="ARBA00023239"/>
    </source>
</evidence>
<evidence type="ECO:0000313" key="7">
    <source>
        <dbReference type="EMBL" id="KAK9497305.1"/>
    </source>
</evidence>
<dbReference type="PROSITE" id="PS50125">
    <property type="entry name" value="GUANYLATE_CYCLASE_2"/>
    <property type="match status" value="1"/>
</dbReference>
<organism evidence="7 8">
    <name type="scientific">Rhynocoris fuscipes</name>
    <dbReference type="NCBI Taxonomy" id="488301"/>
    <lineage>
        <taxon>Eukaryota</taxon>
        <taxon>Metazoa</taxon>
        <taxon>Ecdysozoa</taxon>
        <taxon>Arthropoda</taxon>
        <taxon>Hexapoda</taxon>
        <taxon>Insecta</taxon>
        <taxon>Pterygota</taxon>
        <taxon>Neoptera</taxon>
        <taxon>Paraneoptera</taxon>
        <taxon>Hemiptera</taxon>
        <taxon>Heteroptera</taxon>
        <taxon>Panheteroptera</taxon>
        <taxon>Cimicomorpha</taxon>
        <taxon>Reduviidae</taxon>
        <taxon>Harpactorinae</taxon>
        <taxon>Harpactorini</taxon>
        <taxon>Rhynocoris</taxon>
    </lineage>
</organism>
<dbReference type="EMBL" id="JAPXFL010000015">
    <property type="protein sequence ID" value="KAK9497305.1"/>
    <property type="molecule type" value="Genomic_DNA"/>
</dbReference>
<dbReference type="EC" id="4.6.1.2" evidence="1"/>
<dbReference type="GO" id="GO:0008074">
    <property type="term" value="C:guanylate cyclase complex, soluble"/>
    <property type="evidence" value="ECO:0007669"/>
    <property type="project" value="TreeGrafter"/>
</dbReference>
<evidence type="ECO:0000259" key="6">
    <source>
        <dbReference type="PROSITE" id="PS50125"/>
    </source>
</evidence>
<keyword evidence="3 5" id="KW-0456">Lyase</keyword>
<evidence type="ECO:0000256" key="4">
    <source>
        <dbReference type="ARBA" id="ARBA00023293"/>
    </source>
</evidence>